<name>A0A0P6XZ27_9CHLR</name>
<dbReference type="EMBL" id="LGCL01000018">
    <property type="protein sequence ID" value="KPL78411.1"/>
    <property type="molecule type" value="Genomic_DNA"/>
</dbReference>
<evidence type="ECO:0000256" key="1">
    <source>
        <dbReference type="SAM" id="Phobius"/>
    </source>
</evidence>
<dbReference type="STRING" id="1134406.ADN00_06705"/>
<reference evidence="2 3" key="1">
    <citation type="submission" date="2015-07" db="EMBL/GenBank/DDBJ databases">
        <title>Genome sequence of Ornatilinea apprima DSM 23815.</title>
        <authorList>
            <person name="Hemp J."/>
            <person name="Ward L.M."/>
            <person name="Pace L.A."/>
            <person name="Fischer W.W."/>
        </authorList>
    </citation>
    <scope>NUCLEOTIDE SEQUENCE [LARGE SCALE GENOMIC DNA]</scope>
    <source>
        <strain evidence="2 3">P3M-1</strain>
    </source>
</reference>
<comment type="caution">
    <text evidence="2">The sequence shown here is derived from an EMBL/GenBank/DDBJ whole genome shotgun (WGS) entry which is preliminary data.</text>
</comment>
<gene>
    <name evidence="2" type="ORF">ADN00_06705</name>
</gene>
<organism evidence="2 3">
    <name type="scientific">Ornatilinea apprima</name>
    <dbReference type="NCBI Taxonomy" id="1134406"/>
    <lineage>
        <taxon>Bacteria</taxon>
        <taxon>Bacillati</taxon>
        <taxon>Chloroflexota</taxon>
        <taxon>Anaerolineae</taxon>
        <taxon>Anaerolineales</taxon>
        <taxon>Anaerolineaceae</taxon>
        <taxon>Ornatilinea</taxon>
    </lineage>
</organism>
<dbReference type="AlphaFoldDB" id="A0A0P6XZ27"/>
<evidence type="ECO:0000313" key="2">
    <source>
        <dbReference type="EMBL" id="KPL78411.1"/>
    </source>
</evidence>
<keyword evidence="1" id="KW-1133">Transmembrane helix</keyword>
<sequence>MEDNRHPRSWSVSAASLLPLWLLALAVSAEGFPPAPISVQAAMGLFLAAVAIAMLLLWKKWIGPAVVLSYNIPFAFLYLLDEISTVYKTPFILVCTLIVSVGILLYQRSGRLTRGWMLLAAAAFVSLAVAAHSAGNFWQMTDQLGYYQCFPDALGCPPLAGRGDPWWLLLISL</sequence>
<proteinExistence type="predicted"/>
<feature type="transmembrane region" description="Helical" evidence="1">
    <location>
        <begin position="86"/>
        <end position="106"/>
    </location>
</feature>
<feature type="transmembrane region" description="Helical" evidence="1">
    <location>
        <begin position="118"/>
        <end position="138"/>
    </location>
</feature>
<evidence type="ECO:0000313" key="3">
    <source>
        <dbReference type="Proteomes" id="UP000050417"/>
    </source>
</evidence>
<dbReference type="RefSeq" id="WP_075062209.1">
    <property type="nucleotide sequence ID" value="NZ_LGCL01000018.1"/>
</dbReference>
<protein>
    <submittedName>
        <fullName evidence="2">Uncharacterized protein</fullName>
    </submittedName>
</protein>
<accession>A0A0P6XZ27</accession>
<dbReference type="Proteomes" id="UP000050417">
    <property type="component" value="Unassembled WGS sequence"/>
</dbReference>
<keyword evidence="3" id="KW-1185">Reference proteome</keyword>
<keyword evidence="1" id="KW-0812">Transmembrane</keyword>
<feature type="transmembrane region" description="Helical" evidence="1">
    <location>
        <begin position="39"/>
        <end position="57"/>
    </location>
</feature>
<keyword evidence="1" id="KW-0472">Membrane</keyword>